<dbReference type="EMBL" id="CM043788">
    <property type="protein sequence ID" value="KAI4828372.1"/>
    <property type="molecule type" value="Genomic_DNA"/>
</dbReference>
<gene>
    <name evidence="1" type="ORF">KUCAC02_022468</name>
</gene>
<dbReference type="Proteomes" id="UP001057452">
    <property type="component" value="Chromosome 4"/>
</dbReference>
<comment type="caution">
    <text evidence="1">The sequence shown here is derived from an EMBL/GenBank/DDBJ whole genome shotgun (WGS) entry which is preliminary data.</text>
</comment>
<evidence type="ECO:0000313" key="1">
    <source>
        <dbReference type="EMBL" id="KAI4828372.1"/>
    </source>
</evidence>
<feature type="non-terminal residue" evidence="1">
    <location>
        <position position="67"/>
    </location>
</feature>
<organism evidence="1 2">
    <name type="scientific">Chaenocephalus aceratus</name>
    <name type="common">Blackfin icefish</name>
    <name type="synonym">Chaenichthys aceratus</name>
    <dbReference type="NCBI Taxonomy" id="36190"/>
    <lineage>
        <taxon>Eukaryota</taxon>
        <taxon>Metazoa</taxon>
        <taxon>Chordata</taxon>
        <taxon>Craniata</taxon>
        <taxon>Vertebrata</taxon>
        <taxon>Euteleostomi</taxon>
        <taxon>Actinopterygii</taxon>
        <taxon>Neopterygii</taxon>
        <taxon>Teleostei</taxon>
        <taxon>Neoteleostei</taxon>
        <taxon>Acanthomorphata</taxon>
        <taxon>Eupercaria</taxon>
        <taxon>Perciformes</taxon>
        <taxon>Notothenioidei</taxon>
        <taxon>Channichthyidae</taxon>
        <taxon>Chaenocephalus</taxon>
    </lineage>
</organism>
<proteinExistence type="predicted"/>
<evidence type="ECO:0000313" key="2">
    <source>
        <dbReference type="Proteomes" id="UP001057452"/>
    </source>
</evidence>
<keyword evidence="2" id="KW-1185">Reference proteome</keyword>
<sequence length="67" mass="7189">SSHAPPSHQHEGKNTLSPRWLVECLCAGSDSTSALQVGREVDLRGVLGGSVRQDRGHSLVHRMPPHG</sequence>
<feature type="non-terminal residue" evidence="1">
    <location>
        <position position="1"/>
    </location>
</feature>
<protein>
    <submittedName>
        <fullName evidence="1">Uncharacterized protein</fullName>
    </submittedName>
</protein>
<name>A0ACB9XNJ5_CHAAC</name>
<accession>A0ACB9XNJ5</accession>
<reference evidence="1" key="1">
    <citation type="submission" date="2022-05" db="EMBL/GenBank/DDBJ databases">
        <title>Chromosome-level genome of Chaenocephalus aceratus.</title>
        <authorList>
            <person name="Park H."/>
        </authorList>
    </citation>
    <scope>NUCLEOTIDE SEQUENCE</scope>
    <source>
        <strain evidence="1">KU_202001</strain>
    </source>
</reference>